<evidence type="ECO:0000313" key="8">
    <source>
        <dbReference type="Proteomes" id="UP000314982"/>
    </source>
</evidence>
<dbReference type="Pfam" id="PF17791">
    <property type="entry name" value="MG3"/>
    <property type="match status" value="1"/>
</dbReference>
<evidence type="ECO:0000256" key="4">
    <source>
        <dbReference type="ARBA" id="ARBA00023157"/>
    </source>
</evidence>
<dbReference type="InterPro" id="IPR001599">
    <property type="entry name" value="Macroglobln_a2"/>
</dbReference>
<dbReference type="SUPFAM" id="SSF49410">
    <property type="entry name" value="Alpha-macroglobulin receptor domain"/>
    <property type="match status" value="1"/>
</dbReference>
<dbReference type="FunFam" id="2.60.40.1930:FF:000008">
    <property type="entry name" value="Complement C3"/>
    <property type="match status" value="1"/>
</dbReference>
<dbReference type="Pfam" id="PF07678">
    <property type="entry name" value="TED_complement"/>
    <property type="match status" value="1"/>
</dbReference>
<dbReference type="Ensembl" id="ENSHHUT00000085356.1">
    <property type="protein sequence ID" value="ENSHHUP00000082742.1"/>
    <property type="gene ID" value="ENSHHUG00000047438.1"/>
</dbReference>
<dbReference type="InterPro" id="IPR041425">
    <property type="entry name" value="C3/4/5_MG1"/>
</dbReference>
<dbReference type="FunFam" id="2.60.40.10:FF:000155">
    <property type="entry name" value="complement C3 isoform X1"/>
    <property type="match status" value="1"/>
</dbReference>
<dbReference type="SMART" id="SM01419">
    <property type="entry name" value="Thiol-ester_cl"/>
    <property type="match status" value="1"/>
</dbReference>
<dbReference type="Gene3D" id="2.60.40.1940">
    <property type="match status" value="1"/>
</dbReference>
<feature type="domain" description="NTR" evidence="6">
    <location>
        <begin position="1364"/>
        <end position="1503"/>
    </location>
</feature>
<dbReference type="InterPro" id="IPR008993">
    <property type="entry name" value="TIMP-like_OB-fold"/>
</dbReference>
<dbReference type="InterPro" id="IPR018933">
    <property type="entry name" value="Netrin_module_non-TIMP"/>
</dbReference>
<feature type="domain" description="Anaphylatoxin-like" evidence="5">
    <location>
        <begin position="640"/>
        <end position="675"/>
    </location>
</feature>
<dbReference type="Pfam" id="PF01759">
    <property type="entry name" value="NTR"/>
    <property type="match status" value="1"/>
</dbReference>
<dbReference type="Gene3D" id="2.60.40.1930">
    <property type="match status" value="3"/>
</dbReference>
<dbReference type="Pfam" id="PF17789">
    <property type="entry name" value="MG4"/>
    <property type="match status" value="1"/>
</dbReference>
<dbReference type="GeneTree" id="ENSGT00940000154063"/>
<dbReference type="SUPFAM" id="SSF48239">
    <property type="entry name" value="Terpenoid cyclases/Protein prenyltransferases"/>
    <property type="match status" value="1"/>
</dbReference>
<dbReference type="InterPro" id="IPR041555">
    <property type="entry name" value="MG3"/>
</dbReference>
<dbReference type="CDD" id="cd02896">
    <property type="entry name" value="complement_C3_C4_C5"/>
    <property type="match status" value="1"/>
</dbReference>
<dbReference type="Gene3D" id="1.50.10.20">
    <property type="match status" value="1"/>
</dbReference>
<dbReference type="FunFam" id="2.60.40.1940:FF:000001">
    <property type="entry name" value="Complement component C3"/>
    <property type="match status" value="1"/>
</dbReference>
<dbReference type="Gene3D" id="2.60.40.690">
    <property type="entry name" value="Alpha-macroglobulin, receptor-binding domain"/>
    <property type="match status" value="1"/>
</dbReference>
<dbReference type="InterPro" id="IPR000020">
    <property type="entry name" value="Anaphylatoxin/fibulin"/>
</dbReference>
<dbReference type="Proteomes" id="UP000314982">
    <property type="component" value="Unassembled WGS sequence"/>
</dbReference>
<dbReference type="CDD" id="cd00017">
    <property type="entry name" value="ANATO"/>
    <property type="match status" value="1"/>
</dbReference>
<keyword evidence="2" id="KW-0964">Secreted</keyword>
<name>A0A4W5R296_9TELE</name>
<reference evidence="7" key="2">
    <citation type="submission" date="2025-08" db="UniProtKB">
        <authorList>
            <consortium name="Ensembl"/>
        </authorList>
    </citation>
    <scope>IDENTIFICATION</scope>
</reference>
<dbReference type="PANTHER" id="PTHR11412:SF81">
    <property type="entry name" value="COMPLEMENT C3"/>
    <property type="match status" value="1"/>
</dbReference>
<reference evidence="7" key="3">
    <citation type="submission" date="2025-09" db="UniProtKB">
        <authorList>
            <consortium name="Ensembl"/>
        </authorList>
    </citation>
    <scope>IDENTIFICATION</scope>
</reference>
<evidence type="ECO:0000259" key="5">
    <source>
        <dbReference type="PROSITE" id="PS01178"/>
    </source>
</evidence>
<dbReference type="Pfam" id="PF00207">
    <property type="entry name" value="A2M"/>
    <property type="match status" value="1"/>
</dbReference>
<dbReference type="InterPro" id="IPR018081">
    <property type="entry name" value="Anaphylatoxin_comp_syst"/>
</dbReference>
<keyword evidence="4" id="KW-1015">Disulfide bond</keyword>
<dbReference type="SMART" id="SM00643">
    <property type="entry name" value="C345C"/>
    <property type="match status" value="1"/>
</dbReference>
<dbReference type="PANTHER" id="PTHR11412">
    <property type="entry name" value="MACROGLOBULIN / COMPLEMENT"/>
    <property type="match status" value="1"/>
</dbReference>
<keyword evidence="8" id="KW-1185">Reference proteome</keyword>
<dbReference type="InterPro" id="IPR001134">
    <property type="entry name" value="Netrin_domain"/>
</dbReference>
<evidence type="ECO:0000256" key="2">
    <source>
        <dbReference type="ARBA" id="ARBA00022525"/>
    </source>
</evidence>
<dbReference type="SMART" id="SM01361">
    <property type="entry name" value="A2M_recep"/>
    <property type="match status" value="1"/>
</dbReference>
<dbReference type="Pfam" id="PF01821">
    <property type="entry name" value="ANATO"/>
    <property type="match status" value="1"/>
</dbReference>
<dbReference type="Pfam" id="PF07677">
    <property type="entry name" value="A2M_recep"/>
    <property type="match status" value="1"/>
</dbReference>
<dbReference type="InterPro" id="IPR019742">
    <property type="entry name" value="MacrogloblnA2_CS"/>
</dbReference>
<dbReference type="SUPFAM" id="SSF47686">
    <property type="entry name" value="Anaphylotoxins (complement system)"/>
    <property type="match status" value="1"/>
</dbReference>
<dbReference type="Pfam" id="PF07703">
    <property type="entry name" value="A2M_BRD"/>
    <property type="match status" value="1"/>
</dbReference>
<dbReference type="InterPro" id="IPR009048">
    <property type="entry name" value="A-macroglobulin_rcpt-bd"/>
</dbReference>
<evidence type="ECO:0000256" key="1">
    <source>
        <dbReference type="ARBA" id="ARBA00004613"/>
    </source>
</evidence>
<keyword evidence="3" id="KW-0882">Thioester bond</keyword>
<dbReference type="Pfam" id="PF17790">
    <property type="entry name" value="MG1"/>
    <property type="match status" value="1"/>
</dbReference>
<evidence type="ECO:0000313" key="7">
    <source>
        <dbReference type="Ensembl" id="ENSHHUP00000082742.1"/>
    </source>
</evidence>
<dbReference type="GO" id="GO:0004866">
    <property type="term" value="F:endopeptidase inhibitor activity"/>
    <property type="evidence" value="ECO:0007669"/>
    <property type="project" value="InterPro"/>
</dbReference>
<dbReference type="Gene3D" id="2.40.50.120">
    <property type="match status" value="1"/>
</dbReference>
<dbReference type="PROSITE" id="PS01178">
    <property type="entry name" value="ANAPHYLATOXIN_2"/>
    <property type="match status" value="1"/>
</dbReference>
<dbReference type="PROSITE" id="PS00477">
    <property type="entry name" value="ALPHA_2_MACROGLOBULIN"/>
    <property type="match status" value="1"/>
</dbReference>
<dbReference type="Gene3D" id="6.20.50.160">
    <property type="match status" value="1"/>
</dbReference>
<dbReference type="InterPro" id="IPR036595">
    <property type="entry name" value="A-macroglobulin_rcpt-bd_sf"/>
</dbReference>
<dbReference type="PROSITE" id="PS01177">
    <property type="entry name" value="ANAPHYLATOXIN_1"/>
    <property type="match status" value="1"/>
</dbReference>
<protein>
    <recommendedName>
        <fullName evidence="9">Anaphylatoxin-like domain-containing protein</fullName>
    </recommendedName>
</protein>
<dbReference type="SMART" id="SM01359">
    <property type="entry name" value="A2M_N_2"/>
    <property type="match status" value="1"/>
</dbReference>
<sequence>MSAPNPLRVGSMERVFVEAQDYSGADFNVKIMVKNFPAKHQLLTSTSVSLNLVNKYQALMEINGPGFFDEDYTGNQYVYLQAEFPGIRLEKVVLVSFQTGYIFVQTDKTIYTPESKGMAEPTDLKIPCPRNHQVCFCYSIILTHLSGKLLPVNSSALILSLYSYGNWKVVANFKNTPHKNFTADFEVKEYVLPSFEVKLTVSKSFFYVDDDELSVNIDARYLFGKPVTGFGFAVFGVIQGDGRTSFPGSLQRVELIEGVGKAVLKILNIKETFPEINNLLQKSLYISVNVLTDTGSEMVKAEKKGIFIVKSPYRIHFKNTPLYFKPGMPFDISVYVTNPDDSPATGINVEALHRENTVQGMTQDNGIARMTINTYLGMAELPIMANDRQGTQTMTAKPYKSKDNSKNYIHINIQSAEVKIKDQLKVALSLGSSPAPKHDKHEITYLILSKGQLISSKRLEWGKGQELMSLSLPVNKDMIPSFRIVAYYHVGQKEVVSDSVWVDVKDTCMGSLKVDVVRPSASYAPREEVTLSVIGDSEAKVGLVAVDNGVYVLNNKNRLTQTKIWDIIEKHDTGCTAGSGMDSMGVFYDAGLMFASSTAGDTPQRTVSGCPVNSRRRRAVTINDVVTTLASQYTGLERQCCMDGMRKNILDYTCERRAQYISDGTECVEAFLKCCREMATKREEAKTDLLILARSEEEDDNFDSFDDIISRSFFPESWLWDVESLPQCLDNNQCSMLKKISLPDSITSWQITAIGLSKTHGICVSEPLPLIVWKKFFVDLKLPYSAVRNEQLEIKAILHNYREDSITVRVELRETSEVCSSASKKGKYIVTVMVDARSTRSVPFVIIPMELGLHTIEVKASVRDWGGRDGIKKELRGTDTVRVRSVALTDQVPNTPARTHIIVTVVHPWYLLRQPGGCGEQNMIGMTLPLIATHYLDTTKQWDKVGLERRNEAVNYIQKGYDQELAYRKNDGSYAAFASERSGTWLTAYVAKVFAMSNSLIVISEDVLCSAIKWLVMERQRSNGIFEETGKLLHPTMMGDVLGKDVDDTLTAFVLITMQEAHTICKNYSASIKKAKQYLEFRNQHLINPYSVAMTSYALANEGQLNKDILFKYSSTDRTHWPVSGNHLLTLEATAYALLALVKVDGFEEAGPIVRWLKSQGFQRGGESSTQSTIMVFQAVAEYMTKAGKVKDIDLNVNIDISGRSKVIKWSFSKSNAYLARTDKVRTYVTTLYYAMPKEKNQDCKNFVLSVELGSSLLCFCLQLSTGTERYIQKFEMDKKLSERGSLIIYLDQVSVCDMPHKVAFRIHKVQDVGLLQPVGVTVYEYYAQENRCVKFYHPMKKGGTLNRLCQDDVCRCAEGTNCCQKVVAVIGSAYPTLIILPSSVQFFKASLVNATLESYIDTYHMEIKMIIKEGTDLLLEGEKRLFLAHPSCRKALDLKEGQNYLIMGDTSYVFVSRFDYVLGERTWIEYWPTSDECNMRGPIRKRCLEINDFVHVMENEGCVN</sequence>
<dbReference type="InterPro" id="IPR011625">
    <property type="entry name" value="A2M_N_BRD"/>
</dbReference>
<dbReference type="Gene3D" id="2.60.120.1540">
    <property type="match status" value="1"/>
</dbReference>
<reference evidence="8" key="1">
    <citation type="submission" date="2018-06" db="EMBL/GenBank/DDBJ databases">
        <title>Genome assembly of Danube salmon.</title>
        <authorList>
            <person name="Macqueen D.J."/>
            <person name="Gundappa M.K."/>
        </authorList>
    </citation>
    <scope>NUCLEOTIDE SEQUENCE [LARGE SCALE GENOMIC DNA]</scope>
</reference>
<dbReference type="InterPro" id="IPR013783">
    <property type="entry name" value="Ig-like_fold"/>
</dbReference>
<evidence type="ECO:0000256" key="3">
    <source>
        <dbReference type="ARBA" id="ARBA00022966"/>
    </source>
</evidence>
<dbReference type="PROSITE" id="PS50189">
    <property type="entry name" value="NTR"/>
    <property type="match status" value="1"/>
</dbReference>
<evidence type="ECO:0008006" key="9">
    <source>
        <dbReference type="Google" id="ProtNLM"/>
    </source>
</evidence>
<dbReference type="InterPro" id="IPR047565">
    <property type="entry name" value="Alpha-macroglob_thiol-ester_cl"/>
</dbReference>
<dbReference type="InterPro" id="IPR008930">
    <property type="entry name" value="Terpenoid_cyclase/PrenylTrfase"/>
</dbReference>
<dbReference type="InterPro" id="IPR050473">
    <property type="entry name" value="A2M/Complement_sys"/>
</dbReference>
<dbReference type="FunFam" id="1.20.91.20:FF:000001">
    <property type="entry name" value="Complement C3"/>
    <property type="match status" value="1"/>
</dbReference>
<comment type="subcellular location">
    <subcellularLocation>
        <location evidence="1">Secreted</location>
    </subcellularLocation>
</comment>
<dbReference type="InterPro" id="IPR011626">
    <property type="entry name" value="Alpha-macroglobulin_TED"/>
</dbReference>
<dbReference type="Gene3D" id="2.60.40.10">
    <property type="entry name" value="Immunoglobulins"/>
    <property type="match status" value="2"/>
</dbReference>
<accession>A0A4W5R296</accession>
<proteinExistence type="predicted"/>
<dbReference type="SMART" id="SM00104">
    <property type="entry name" value="ANATO"/>
    <property type="match status" value="1"/>
</dbReference>
<dbReference type="Gene3D" id="1.20.91.20">
    <property type="entry name" value="Anaphylotoxins (complement system)"/>
    <property type="match status" value="1"/>
</dbReference>
<organism evidence="7 8">
    <name type="scientific">Hucho hucho</name>
    <name type="common">huchen</name>
    <dbReference type="NCBI Taxonomy" id="62062"/>
    <lineage>
        <taxon>Eukaryota</taxon>
        <taxon>Metazoa</taxon>
        <taxon>Chordata</taxon>
        <taxon>Craniata</taxon>
        <taxon>Vertebrata</taxon>
        <taxon>Euteleostomi</taxon>
        <taxon>Actinopterygii</taxon>
        <taxon>Neopterygii</taxon>
        <taxon>Teleostei</taxon>
        <taxon>Protacanthopterygii</taxon>
        <taxon>Salmoniformes</taxon>
        <taxon>Salmonidae</taxon>
        <taxon>Salmoninae</taxon>
        <taxon>Hucho</taxon>
    </lineage>
</organism>
<dbReference type="InterPro" id="IPR040839">
    <property type="entry name" value="MG4"/>
</dbReference>
<dbReference type="Gene3D" id="2.20.130.20">
    <property type="match status" value="1"/>
</dbReference>
<dbReference type="SUPFAM" id="SSF50242">
    <property type="entry name" value="TIMP-like"/>
    <property type="match status" value="1"/>
</dbReference>
<evidence type="ECO:0000259" key="6">
    <source>
        <dbReference type="PROSITE" id="PS50189"/>
    </source>
</evidence>
<dbReference type="SMART" id="SM01360">
    <property type="entry name" value="A2M"/>
    <property type="match status" value="1"/>
</dbReference>
<dbReference type="FunFam" id="2.20.130.20:FF:000001">
    <property type="entry name" value="Complement C3"/>
    <property type="match status" value="1"/>
</dbReference>
<dbReference type="GO" id="GO:0005615">
    <property type="term" value="C:extracellular space"/>
    <property type="evidence" value="ECO:0007669"/>
    <property type="project" value="InterPro"/>
</dbReference>